<dbReference type="AlphaFoldDB" id="A0A5M7CCB8"/>
<evidence type="ECO:0000256" key="1">
    <source>
        <dbReference type="ARBA" id="ARBA00003819"/>
    </source>
</evidence>
<dbReference type="Proteomes" id="UP000323946">
    <property type="component" value="Unassembled WGS sequence"/>
</dbReference>
<keyword evidence="2" id="KW-0226">DNA condensation</keyword>
<sequence length="95" mass="9893">MALTKDQLVTEIAEAVDVSKASARAALDALTEIVAGQLESGGEVTLPGFGKFKVADRPARTGRNPATGEAIEIAAKRVVKFVPAKALEDTLNKTS</sequence>
<dbReference type="GO" id="GO:0030527">
    <property type="term" value="F:structural constituent of chromatin"/>
    <property type="evidence" value="ECO:0007669"/>
    <property type="project" value="InterPro"/>
</dbReference>
<dbReference type="SUPFAM" id="SSF47729">
    <property type="entry name" value="IHF-like DNA-binding proteins"/>
    <property type="match status" value="1"/>
</dbReference>
<dbReference type="InterPro" id="IPR020816">
    <property type="entry name" value="Histone-like_DNA-bd_CS"/>
</dbReference>
<comment type="function">
    <text evidence="1">Histone-like DNA-binding protein which is capable of wrapping DNA to stabilize it, and thus to prevent its denaturation under extreme environmental conditions.</text>
</comment>
<dbReference type="OrthoDB" id="9799835at2"/>
<evidence type="ECO:0000256" key="3">
    <source>
        <dbReference type="ARBA" id="ARBA00023125"/>
    </source>
</evidence>
<dbReference type="GO" id="GO:0003677">
    <property type="term" value="F:DNA binding"/>
    <property type="evidence" value="ECO:0007669"/>
    <property type="project" value="UniProtKB-KW"/>
</dbReference>
<protein>
    <submittedName>
        <fullName evidence="5">HU family DNA-binding protein</fullName>
    </submittedName>
</protein>
<comment type="caution">
    <text evidence="5">The sequence shown here is derived from an EMBL/GenBank/DDBJ whole genome shotgun (WGS) entry which is preliminary data.</text>
</comment>
<dbReference type="GO" id="GO:0030261">
    <property type="term" value="P:chromosome condensation"/>
    <property type="evidence" value="ECO:0007669"/>
    <property type="project" value="UniProtKB-KW"/>
</dbReference>
<proteinExistence type="inferred from homology"/>
<keyword evidence="6" id="KW-1185">Reference proteome</keyword>
<organism evidence="5 6">
    <name type="scientific">Saccharopolyspora hirsuta</name>
    <dbReference type="NCBI Taxonomy" id="1837"/>
    <lineage>
        <taxon>Bacteria</taxon>
        <taxon>Bacillati</taxon>
        <taxon>Actinomycetota</taxon>
        <taxon>Actinomycetes</taxon>
        <taxon>Pseudonocardiales</taxon>
        <taxon>Pseudonocardiaceae</taxon>
        <taxon>Saccharopolyspora</taxon>
    </lineage>
</organism>
<dbReference type="CDD" id="cd13831">
    <property type="entry name" value="HU"/>
    <property type="match status" value="1"/>
</dbReference>
<evidence type="ECO:0000256" key="4">
    <source>
        <dbReference type="RuleBase" id="RU003939"/>
    </source>
</evidence>
<evidence type="ECO:0000313" key="6">
    <source>
        <dbReference type="Proteomes" id="UP000323946"/>
    </source>
</evidence>
<evidence type="ECO:0000256" key="2">
    <source>
        <dbReference type="ARBA" id="ARBA00023067"/>
    </source>
</evidence>
<dbReference type="GO" id="GO:0005829">
    <property type="term" value="C:cytosol"/>
    <property type="evidence" value="ECO:0007669"/>
    <property type="project" value="TreeGrafter"/>
</dbReference>
<dbReference type="InterPro" id="IPR010992">
    <property type="entry name" value="IHF-like_DNA-bd_dom_sf"/>
</dbReference>
<dbReference type="Pfam" id="PF00216">
    <property type="entry name" value="Bac_DNA_binding"/>
    <property type="match status" value="1"/>
</dbReference>
<dbReference type="RefSeq" id="WP_150064593.1">
    <property type="nucleotide sequence ID" value="NZ_JBEPDJ010000001.1"/>
</dbReference>
<accession>A0A5M7CCB8</accession>
<reference evidence="5 6" key="1">
    <citation type="submission" date="2019-09" db="EMBL/GenBank/DDBJ databases">
        <title>Draft genome sequence of the thermophilic Saccharopolyspora hirsuta VKM Ac-666T.</title>
        <authorList>
            <person name="Lobastova T.G."/>
            <person name="Fokina V."/>
            <person name="Bragin E.Y."/>
            <person name="Shtratnikova V.Y."/>
            <person name="Starodumova I.P."/>
            <person name="Tarlachkov S.V."/>
            <person name="Donova M.V."/>
        </authorList>
    </citation>
    <scope>NUCLEOTIDE SEQUENCE [LARGE SCALE GENOMIC DNA]</scope>
    <source>
        <strain evidence="5 6">VKM Ac-666</strain>
    </source>
</reference>
<dbReference type="InterPro" id="IPR000119">
    <property type="entry name" value="Hist_DNA-bd"/>
</dbReference>
<name>A0A5M7CCB8_SACHI</name>
<dbReference type="PROSITE" id="PS00045">
    <property type="entry name" value="HISTONE_LIKE"/>
    <property type="match status" value="1"/>
</dbReference>
<dbReference type="SMART" id="SM00411">
    <property type="entry name" value="BHL"/>
    <property type="match status" value="1"/>
</dbReference>
<dbReference type="PANTHER" id="PTHR33175">
    <property type="entry name" value="DNA-BINDING PROTEIN HU"/>
    <property type="match status" value="1"/>
</dbReference>
<keyword evidence="3 5" id="KW-0238">DNA-binding</keyword>
<dbReference type="PRINTS" id="PR01727">
    <property type="entry name" value="DNABINDINGHU"/>
</dbReference>
<dbReference type="PANTHER" id="PTHR33175:SF12">
    <property type="entry name" value="DNA-BINDING PROTEIN HU-ALPHA"/>
    <property type="match status" value="1"/>
</dbReference>
<evidence type="ECO:0000313" key="5">
    <source>
        <dbReference type="EMBL" id="KAA5838087.1"/>
    </source>
</evidence>
<comment type="similarity">
    <text evidence="4">Belongs to the bacterial histone-like protein family.</text>
</comment>
<dbReference type="EMBL" id="VWPH01000001">
    <property type="protein sequence ID" value="KAA5838087.1"/>
    <property type="molecule type" value="Genomic_DNA"/>
</dbReference>
<gene>
    <name evidence="5" type="ORF">F1721_01075</name>
</gene>
<dbReference type="Gene3D" id="4.10.520.10">
    <property type="entry name" value="IHF-like DNA-binding proteins"/>
    <property type="match status" value="1"/>
</dbReference>